<evidence type="ECO:0000313" key="1">
    <source>
        <dbReference type="EMBL" id="KAK0165837.1"/>
    </source>
</evidence>
<organism evidence="1 2">
    <name type="scientific">Microctonus aethiopoides</name>
    <dbReference type="NCBI Taxonomy" id="144406"/>
    <lineage>
        <taxon>Eukaryota</taxon>
        <taxon>Metazoa</taxon>
        <taxon>Ecdysozoa</taxon>
        <taxon>Arthropoda</taxon>
        <taxon>Hexapoda</taxon>
        <taxon>Insecta</taxon>
        <taxon>Pterygota</taxon>
        <taxon>Neoptera</taxon>
        <taxon>Endopterygota</taxon>
        <taxon>Hymenoptera</taxon>
        <taxon>Apocrita</taxon>
        <taxon>Ichneumonoidea</taxon>
        <taxon>Braconidae</taxon>
        <taxon>Euphorinae</taxon>
        <taxon>Microctonus</taxon>
    </lineage>
</organism>
<reference evidence="1" key="1">
    <citation type="journal article" date="2023" name="bioRxiv">
        <title>Scaffold-level genome assemblies of two parasitoid biocontrol wasps reveal the parthenogenesis mechanism and an associated novel virus.</title>
        <authorList>
            <person name="Inwood S."/>
            <person name="Skelly J."/>
            <person name="Guhlin J."/>
            <person name="Harrop T."/>
            <person name="Goldson S."/>
            <person name="Dearden P."/>
        </authorList>
    </citation>
    <scope>NUCLEOTIDE SEQUENCE</scope>
    <source>
        <strain evidence="1">Irish</strain>
        <tissue evidence="1">Whole body</tissue>
    </source>
</reference>
<keyword evidence="2" id="KW-1185">Reference proteome</keyword>
<protein>
    <submittedName>
        <fullName evidence="1">Uncharacterized protein</fullName>
    </submittedName>
</protein>
<dbReference type="PANTHER" id="PTHR46579">
    <property type="entry name" value="F5/8 TYPE C DOMAIN-CONTAINING PROTEIN-RELATED"/>
    <property type="match status" value="1"/>
</dbReference>
<dbReference type="PANTHER" id="PTHR46579:SF1">
    <property type="entry name" value="F5_8 TYPE C DOMAIN-CONTAINING PROTEIN"/>
    <property type="match status" value="1"/>
</dbReference>
<dbReference type="Proteomes" id="UP001168990">
    <property type="component" value="Unassembled WGS sequence"/>
</dbReference>
<dbReference type="EMBL" id="JAQQBS010001422">
    <property type="protein sequence ID" value="KAK0165837.1"/>
    <property type="molecule type" value="Genomic_DNA"/>
</dbReference>
<comment type="caution">
    <text evidence="1">The sequence shown here is derived from an EMBL/GenBank/DDBJ whole genome shotgun (WGS) entry which is preliminary data.</text>
</comment>
<evidence type="ECO:0000313" key="2">
    <source>
        <dbReference type="Proteomes" id="UP001168990"/>
    </source>
</evidence>
<proteinExistence type="predicted"/>
<gene>
    <name evidence="1" type="ORF">PV328_004321</name>
</gene>
<sequence length="149" mass="17457">MTQFNGLHGCTYCLQPGETFHFPQASESGHPVMGVKGPCYLSRLMPNFIFGTGIDRMHCVDGRVIKKLLTLWFNVKYRDCPFSLIHFKRVIDRRLRSIKPPMFVHRFPRSVDDLLHWKASELRISFIWTRTLYNQYAVIVALSTLCKEY</sequence>
<accession>A0AA39KLK7</accession>
<dbReference type="AlphaFoldDB" id="A0AA39KLK7"/>
<name>A0AA39KLK7_9HYME</name>
<reference evidence="1" key="2">
    <citation type="submission" date="2023-03" db="EMBL/GenBank/DDBJ databases">
        <authorList>
            <person name="Inwood S.N."/>
            <person name="Skelly J.G."/>
            <person name="Guhlin J."/>
            <person name="Harrop T.W.R."/>
            <person name="Goldson S.G."/>
            <person name="Dearden P.K."/>
        </authorList>
    </citation>
    <scope>NUCLEOTIDE SEQUENCE</scope>
    <source>
        <strain evidence="1">Irish</strain>
        <tissue evidence="1">Whole body</tissue>
    </source>
</reference>